<dbReference type="RefSeq" id="WP_259529762.1">
    <property type="nucleotide sequence ID" value="NZ_JANLCK010000007.1"/>
</dbReference>
<dbReference type="EMBL" id="JANLCK010000007">
    <property type="protein sequence ID" value="MCS5726877.1"/>
    <property type="molecule type" value="Genomic_DNA"/>
</dbReference>
<proteinExistence type="predicted"/>
<accession>A0AA42BUG3</accession>
<keyword evidence="2" id="KW-1185">Reference proteome</keyword>
<dbReference type="AlphaFoldDB" id="A0AA42BUG3"/>
<sequence length="131" mass="13447">MSAAPTGTAAADPVATGPRGRNRIAAKALNRVVAAVTADALDVKASRVGVDIADEKGLLVLTVSTPIRVVSLNRVQAGSDVVARAGGSVVDRAAAAQETIRDRVRALTGSAVARVVVRLTAADIREEDRVR</sequence>
<organism evidence="1 2">
    <name type="scientific">Herbiconiux oxytropis</name>
    <dbReference type="NCBI Taxonomy" id="2970915"/>
    <lineage>
        <taxon>Bacteria</taxon>
        <taxon>Bacillati</taxon>
        <taxon>Actinomycetota</taxon>
        <taxon>Actinomycetes</taxon>
        <taxon>Micrococcales</taxon>
        <taxon>Microbacteriaceae</taxon>
        <taxon>Herbiconiux</taxon>
    </lineage>
</organism>
<protein>
    <submittedName>
        <fullName evidence="1">Uncharacterized protein</fullName>
    </submittedName>
</protein>
<evidence type="ECO:0000313" key="1">
    <source>
        <dbReference type="EMBL" id="MCS5726877.1"/>
    </source>
</evidence>
<dbReference type="Proteomes" id="UP001165587">
    <property type="component" value="Unassembled WGS sequence"/>
</dbReference>
<comment type="caution">
    <text evidence="1">The sequence shown here is derived from an EMBL/GenBank/DDBJ whole genome shotgun (WGS) entry which is preliminary data.</text>
</comment>
<reference evidence="1" key="1">
    <citation type="submission" date="2022-08" db="EMBL/GenBank/DDBJ databases">
        <authorList>
            <person name="Deng Y."/>
            <person name="Han X.-F."/>
            <person name="Zhang Y.-Q."/>
        </authorList>
    </citation>
    <scope>NUCLEOTIDE SEQUENCE</scope>
    <source>
        <strain evidence="1">CPCC 203407</strain>
    </source>
</reference>
<name>A0AA42BUG3_9MICO</name>
<gene>
    <name evidence="1" type="ORF">N1028_13335</name>
</gene>
<evidence type="ECO:0000313" key="2">
    <source>
        <dbReference type="Proteomes" id="UP001165587"/>
    </source>
</evidence>